<evidence type="ECO:0000313" key="2">
    <source>
        <dbReference type="Proteomes" id="UP001153331"/>
    </source>
</evidence>
<organism evidence="1 2">
    <name type="scientific">Boeremia exigua</name>
    <dbReference type="NCBI Taxonomy" id="749465"/>
    <lineage>
        <taxon>Eukaryota</taxon>
        <taxon>Fungi</taxon>
        <taxon>Dikarya</taxon>
        <taxon>Ascomycota</taxon>
        <taxon>Pezizomycotina</taxon>
        <taxon>Dothideomycetes</taxon>
        <taxon>Pleosporomycetidae</taxon>
        <taxon>Pleosporales</taxon>
        <taxon>Pleosporineae</taxon>
        <taxon>Didymellaceae</taxon>
        <taxon>Boeremia</taxon>
    </lineage>
</organism>
<name>A0ACC2IV93_9PLEO</name>
<keyword evidence="2" id="KW-1185">Reference proteome</keyword>
<sequence>MGGQDTVVISSAAQHSSDFWSHAVTLLDCFLLLVARVAMAAVFDAEEFCLRCRAVILAHLCGHYRDDPQGFTLSCFLELFETGCNSGVSSPRSLDAPWWQSIIERASSLETSLSDLISSPQSRTGCSPRPLYLETINHLQNAMATRHQAQLFPHGRDPAVNPVVTVTEQRLAIITQTQTLLSTLTATLTVTPAPVTSTATVLSTTTSTTTATSLATVTVNLLVSFRPIDICKGTMLTQTLPAQTLTATLPAVTQYITQTITATSVSISTSLSIQTLPAVVQVTTTTTTSIPPAITITSTSTPPAVVQLITTTTTVTSTPPALVQLVTTTTTSIPPAIVQLITSTATITSIPPAVVQLVTTTTTSIPPAVTLTSTSTLPVGGFITRSLVQRKRSCWTCGFSALKKVYELKKSTETSEDCTIRSLRRINVASRFEFFFETEPASSCVYDELITITTTSIPLASTLTATVTETQPPILFTTITSELRISTATEVQITTLTLPQQTVLSTLSTTSYVPHPDLGLWTLDFGSPESYLDLGFSHILRRALQFAVQERITLTELTTLTEISTRPAVTISLTDTVITTETLPAETVTFNGTIYITPPPVTVTEDRTLQVTQTLDPFTITRENTIQVTETLPAETVTFNGTIYVTPSPVIVTVDNTVRETTTLEPSTIFQTVDNTIRITETLPASTVTFNGTIYVTPPPVTVVENSIIRTTETLAPSTVTLDPSTVLVTPSPVTVTLEASTTTLENTLFTTLTVTQISIVTTVQDSAIRTTEFSCRDTTVYQTTTLQTAFVNGTTVTRTASEMVQITLPPVTTTSLSTIVAVSTILLKSTVIDRIPTTLYATKTLVENSIITSTTTELISFTSTYTSFVDAEEVVTSTTTLIRPTTYTEFKTVSFGMNEYIYDTTTLFETFTDTSLILGTTTEFRTVCSPVPTTIVEYRTVYKPHATLSSHPSLILNSSIRQSSAVCPPLATTFFRLRLLTRTVPVTRTTTVSIPQATVTTIERITDSVVHTKTEFLLGTTTRFIPKFVPYTTTYTPPVVYVTSIQTLIKTSVLPASILTSTWVFNAPVSTSIKTLFIGPSSPARTVTRTISLPPRVSMAYRILTLPASTITTTSVLPAATKSVTRTLCLAHTKRGSSQKPGTVGPKSSSNAQAPATLISTATTTTTLVLSGAIVTSTAFLPERTVSITRYHIVTTVLTQRETLNPPATSSLVEKTTTHQVFTTTSPQAISTSISTAFVGPAVTEVPHIQTVTATHISIRISRTTATVRDTTTIFSALLVYTTVTDLTIRTAPGPYISTSTILRSLTNYRTVKAWTTRTIFATQISVITSTRALSTSIVWRPTTIYSTNLIPTTFTLTSTALSVIERGFTTTIFTGRTVTTTVTAEQLNLPIRAEPTQILPSNVKPSYDLVMEDSRIAAGADEGADRLSVLTSDDDLEPHEPCLFLGFSPEDWAPDFLGTRSVVVKKARAAEDVGTGNRIAAKIVVNNYKYFLTPHRVLEIHPAKISSPFKMVQYANFLFPLYVYPINNAWEPLTFAAAQYPDVTFTAVINPSTGPAPDANGCPNKDYVEAIHALNQYPNIHTMGYVHTANRWDCGSSGTDICFCTAPAADVKANITTYASWKTKGCEGWSTQNPDIHIDSIFIDEAPGTDGGNCLSYMTDLTNHAKSSLTTASGGEVLFNAGAQTELSYFDVADVVILFENTQAEYEAIPDIGVRNGNGQYHAKSSIIIHSASNATNLIQRDTSTILGLGSDAFHSMFYTDRSSDHYAYFPYDWAQIVEEVNAVAQANKAILGA</sequence>
<gene>
    <name evidence="1" type="ORF">OPT61_g85</name>
</gene>
<dbReference type="EMBL" id="JAPHNI010000003">
    <property type="protein sequence ID" value="KAJ8119027.1"/>
    <property type="molecule type" value="Genomic_DNA"/>
</dbReference>
<protein>
    <submittedName>
        <fullName evidence="1">Uncharacterized protein</fullName>
    </submittedName>
</protein>
<accession>A0ACC2IV93</accession>
<proteinExistence type="predicted"/>
<reference evidence="1" key="1">
    <citation type="submission" date="2022-11" db="EMBL/GenBank/DDBJ databases">
        <title>Genome Sequence of Boeremia exigua.</title>
        <authorList>
            <person name="Buettner E."/>
        </authorList>
    </citation>
    <scope>NUCLEOTIDE SEQUENCE</scope>
    <source>
        <strain evidence="1">CU02</strain>
    </source>
</reference>
<evidence type="ECO:0000313" key="1">
    <source>
        <dbReference type="EMBL" id="KAJ8119027.1"/>
    </source>
</evidence>
<comment type="caution">
    <text evidence="1">The sequence shown here is derived from an EMBL/GenBank/DDBJ whole genome shotgun (WGS) entry which is preliminary data.</text>
</comment>
<dbReference type="Proteomes" id="UP001153331">
    <property type="component" value="Unassembled WGS sequence"/>
</dbReference>